<protein>
    <submittedName>
        <fullName evidence="4">Alanine dehydrogenase</fullName>
    </submittedName>
</protein>
<dbReference type="GO" id="GO:0005886">
    <property type="term" value="C:plasma membrane"/>
    <property type="evidence" value="ECO:0007669"/>
    <property type="project" value="TreeGrafter"/>
</dbReference>
<gene>
    <name evidence="4" type="ORF">C7380_12021</name>
</gene>
<dbReference type="Gene3D" id="3.40.50.720">
    <property type="entry name" value="NAD(P)-binding Rossmann-like Domain"/>
    <property type="match status" value="2"/>
</dbReference>
<evidence type="ECO:0000313" key="5">
    <source>
        <dbReference type="Proteomes" id="UP000245921"/>
    </source>
</evidence>
<dbReference type="InterPro" id="IPR007698">
    <property type="entry name" value="AlaDH/PNT_NAD(H)-bd"/>
</dbReference>
<keyword evidence="1" id="KW-0560">Oxidoreductase</keyword>
<dbReference type="SUPFAM" id="SSF51735">
    <property type="entry name" value="NAD(P)-binding Rossmann-fold domains"/>
    <property type="match status" value="1"/>
</dbReference>
<dbReference type="Proteomes" id="UP000245921">
    <property type="component" value="Unassembled WGS sequence"/>
</dbReference>
<reference evidence="4 5" key="1">
    <citation type="submission" date="2018-05" db="EMBL/GenBank/DDBJ databases">
        <title>Genomic Encyclopedia of Type Strains, Phase IV (KMG-IV): sequencing the most valuable type-strain genomes for metagenomic binning, comparative biology and taxonomic classification.</title>
        <authorList>
            <person name="Goeker M."/>
        </authorList>
    </citation>
    <scope>NUCLEOTIDE SEQUENCE [LARGE SCALE GENOMIC DNA]</scope>
    <source>
        <strain evidence="4 5">DSM 24906</strain>
    </source>
</reference>
<dbReference type="GO" id="GO:0000286">
    <property type="term" value="F:alanine dehydrogenase activity"/>
    <property type="evidence" value="ECO:0007669"/>
    <property type="project" value="TreeGrafter"/>
</dbReference>
<dbReference type="RefSeq" id="WP_109606012.1">
    <property type="nucleotide sequence ID" value="NZ_QGGI01000020.1"/>
</dbReference>
<proteinExistence type="predicted"/>
<dbReference type="InterPro" id="IPR007886">
    <property type="entry name" value="AlaDH/PNT_N"/>
</dbReference>
<accession>A0AA45C580</accession>
<feature type="domain" description="Alanine dehydrogenase/pyridine nucleotide transhydrogenase NAD(H)-binding" evidence="2">
    <location>
        <begin position="155"/>
        <end position="273"/>
    </location>
</feature>
<dbReference type="EMBL" id="QGGI01000020">
    <property type="protein sequence ID" value="PWJ88083.1"/>
    <property type="molecule type" value="Genomic_DNA"/>
</dbReference>
<name>A0AA45C580_9BACT</name>
<dbReference type="InterPro" id="IPR036291">
    <property type="entry name" value="NAD(P)-bd_dom_sf"/>
</dbReference>
<keyword evidence="5" id="KW-1185">Reference proteome</keyword>
<dbReference type="GO" id="GO:0006524">
    <property type="term" value="P:alanine catabolic process"/>
    <property type="evidence" value="ECO:0007669"/>
    <property type="project" value="TreeGrafter"/>
</dbReference>
<evidence type="ECO:0000259" key="3">
    <source>
        <dbReference type="SMART" id="SM01003"/>
    </source>
</evidence>
<sequence length="313" mass="36059">MNLGFIIPNYPNERRVALLPEHIENFKENIFIERGFGNNLDISDVEYEKKGCKILSRKEIFDNCEAIFNLKLMQPQDYDFIREGQMIIGWTHPTGSGRGFMENQANVKKLVIVDLDNIYPTIYYDNNKYSIDFIPKNFIRRNSVIAGYASVFQALMAYGKMPDVNTKVAVLSPGNVSQGAYSFISKLGADVRLFYRKTMNEFISEINDYDIIINGIEVDNSDKHIINKKDLERVKKGALIIDAAADAGNAIEGSRYTSIDNPLYKEDRIYFYIVNNAPSLFYRNSSFEISRSFSKHVYSRNLEDFYNVLKRGR</sequence>
<evidence type="ECO:0000259" key="2">
    <source>
        <dbReference type="SMART" id="SM01002"/>
    </source>
</evidence>
<dbReference type="SUPFAM" id="SSF52283">
    <property type="entry name" value="Formate/glycerate dehydrogenase catalytic domain-like"/>
    <property type="match status" value="1"/>
</dbReference>
<evidence type="ECO:0000313" key="4">
    <source>
        <dbReference type="EMBL" id="PWJ88083.1"/>
    </source>
</evidence>
<dbReference type="Pfam" id="PF05222">
    <property type="entry name" value="AlaDh_PNT_N"/>
    <property type="match status" value="1"/>
</dbReference>
<feature type="domain" description="Alanine dehydrogenase/pyridine nucleotide transhydrogenase N-terminal" evidence="3">
    <location>
        <begin position="4"/>
        <end position="119"/>
    </location>
</feature>
<organism evidence="4 5">
    <name type="scientific">Oceanotoga teriensis</name>
    <dbReference type="NCBI Taxonomy" id="515440"/>
    <lineage>
        <taxon>Bacteria</taxon>
        <taxon>Thermotogati</taxon>
        <taxon>Thermotogota</taxon>
        <taxon>Thermotogae</taxon>
        <taxon>Petrotogales</taxon>
        <taxon>Petrotogaceae</taxon>
        <taxon>Oceanotoga</taxon>
    </lineage>
</organism>
<dbReference type="Pfam" id="PF01262">
    <property type="entry name" value="AlaDh_PNT_C"/>
    <property type="match status" value="1"/>
</dbReference>
<evidence type="ECO:0000256" key="1">
    <source>
        <dbReference type="ARBA" id="ARBA00023002"/>
    </source>
</evidence>
<dbReference type="PANTHER" id="PTHR42795:SF1">
    <property type="entry name" value="ALANINE DEHYDROGENASE"/>
    <property type="match status" value="1"/>
</dbReference>
<dbReference type="AlphaFoldDB" id="A0AA45C580"/>
<dbReference type="SMART" id="SM01002">
    <property type="entry name" value="AlaDh_PNT_C"/>
    <property type="match status" value="1"/>
</dbReference>
<comment type="caution">
    <text evidence="4">The sequence shown here is derived from an EMBL/GenBank/DDBJ whole genome shotgun (WGS) entry which is preliminary data.</text>
</comment>
<dbReference type="SMART" id="SM01003">
    <property type="entry name" value="AlaDh_PNT_N"/>
    <property type="match status" value="1"/>
</dbReference>
<dbReference type="PANTHER" id="PTHR42795">
    <property type="entry name" value="ALANINE DEHYDROGENASE"/>
    <property type="match status" value="1"/>
</dbReference>